<reference evidence="1 2" key="2">
    <citation type="journal article" date="2022" name="Mol. Ecol. Resour.">
        <title>The genomes of chicory, endive, great burdock and yacon provide insights into Asteraceae paleo-polyploidization history and plant inulin production.</title>
        <authorList>
            <person name="Fan W."/>
            <person name="Wang S."/>
            <person name="Wang H."/>
            <person name="Wang A."/>
            <person name="Jiang F."/>
            <person name="Liu H."/>
            <person name="Zhao H."/>
            <person name="Xu D."/>
            <person name="Zhang Y."/>
        </authorList>
    </citation>
    <scope>NUCLEOTIDE SEQUENCE [LARGE SCALE GENOMIC DNA]</scope>
    <source>
        <strain evidence="2">cv. Yunnan</strain>
        <tissue evidence="1">Leaves</tissue>
    </source>
</reference>
<organism evidence="1 2">
    <name type="scientific">Smallanthus sonchifolius</name>
    <dbReference type="NCBI Taxonomy" id="185202"/>
    <lineage>
        <taxon>Eukaryota</taxon>
        <taxon>Viridiplantae</taxon>
        <taxon>Streptophyta</taxon>
        <taxon>Embryophyta</taxon>
        <taxon>Tracheophyta</taxon>
        <taxon>Spermatophyta</taxon>
        <taxon>Magnoliopsida</taxon>
        <taxon>eudicotyledons</taxon>
        <taxon>Gunneridae</taxon>
        <taxon>Pentapetalae</taxon>
        <taxon>asterids</taxon>
        <taxon>campanulids</taxon>
        <taxon>Asterales</taxon>
        <taxon>Asteraceae</taxon>
        <taxon>Asteroideae</taxon>
        <taxon>Heliantheae alliance</taxon>
        <taxon>Millerieae</taxon>
        <taxon>Smallanthus</taxon>
    </lineage>
</organism>
<protein>
    <submittedName>
        <fullName evidence="1">Uncharacterized protein</fullName>
    </submittedName>
</protein>
<evidence type="ECO:0000313" key="2">
    <source>
        <dbReference type="Proteomes" id="UP001056120"/>
    </source>
</evidence>
<reference evidence="2" key="1">
    <citation type="journal article" date="2022" name="Mol. Ecol. Resour.">
        <title>The genomes of chicory, endive, great burdock and yacon provide insights into Asteraceae palaeo-polyploidization history and plant inulin production.</title>
        <authorList>
            <person name="Fan W."/>
            <person name="Wang S."/>
            <person name="Wang H."/>
            <person name="Wang A."/>
            <person name="Jiang F."/>
            <person name="Liu H."/>
            <person name="Zhao H."/>
            <person name="Xu D."/>
            <person name="Zhang Y."/>
        </authorList>
    </citation>
    <scope>NUCLEOTIDE SEQUENCE [LARGE SCALE GENOMIC DNA]</scope>
    <source>
        <strain evidence="2">cv. Yunnan</strain>
    </source>
</reference>
<sequence length="146" mass="16452">MLQRAPQVLLQARLLPRPIKLTAYRVCFAAFSALLVIHLKDSSVMLRAIALISSVWHLSSGLLLLLLLFIVQLSNTKLMSRILSPCFTCMFEPTMTFFLSTTSIVMTVLRSIGNEHLVPCRLYVFYFILGQIGDVAFLVRPSICFV</sequence>
<dbReference type="EMBL" id="CM042038">
    <property type="protein sequence ID" value="KAI3732099.1"/>
    <property type="molecule type" value="Genomic_DNA"/>
</dbReference>
<proteinExistence type="predicted"/>
<name>A0ACB9CCV8_9ASTR</name>
<accession>A0ACB9CCV8</accession>
<dbReference type="Proteomes" id="UP001056120">
    <property type="component" value="Linkage Group LG21"/>
</dbReference>
<gene>
    <name evidence="1" type="ORF">L1987_63296</name>
</gene>
<keyword evidence="2" id="KW-1185">Reference proteome</keyword>
<evidence type="ECO:0000313" key="1">
    <source>
        <dbReference type="EMBL" id="KAI3732099.1"/>
    </source>
</evidence>
<comment type="caution">
    <text evidence="1">The sequence shown here is derived from an EMBL/GenBank/DDBJ whole genome shotgun (WGS) entry which is preliminary data.</text>
</comment>